<dbReference type="STRING" id="1131731.BAZO_08144"/>
<dbReference type="RefSeq" id="WP_003330886.1">
    <property type="nucleotide sequence ID" value="NZ_AJLR01000045.1"/>
</dbReference>
<gene>
    <name evidence="1" type="ORF">BAZO_08144</name>
</gene>
<accession>K6D5N6</accession>
<dbReference type="AlphaFoldDB" id="K6D5N6"/>
<keyword evidence="2" id="KW-1185">Reference proteome</keyword>
<dbReference type="PATRIC" id="fig|1131731.3.peg.1702"/>
<sequence length="77" mass="9083">MEEVKKEATVSAMGKEKRVIHVNSIDLKLERMNREEAILYLKGRLDESYARNRELLVANHNLRQQLLEMVETKPLVY</sequence>
<protein>
    <submittedName>
        <fullName evidence="1">Uncharacterized protein</fullName>
    </submittedName>
</protein>
<reference evidence="1 2" key="1">
    <citation type="journal article" date="2012" name="Front. Microbiol.">
        <title>Redundancy and modularity in membrane-associated dissimilatory nitrate reduction in Bacillus.</title>
        <authorList>
            <person name="Heylen K."/>
            <person name="Keltjens J."/>
        </authorList>
    </citation>
    <scope>NUCLEOTIDE SEQUENCE [LARGE SCALE GENOMIC DNA]</scope>
    <source>
        <strain evidence="1 2">LMG 9581</strain>
    </source>
</reference>
<dbReference type="EMBL" id="AJLR01000045">
    <property type="protein sequence ID" value="EKN67837.1"/>
    <property type="molecule type" value="Genomic_DNA"/>
</dbReference>
<comment type="caution">
    <text evidence="1">The sequence shown here is derived from an EMBL/GenBank/DDBJ whole genome shotgun (WGS) entry which is preliminary data.</text>
</comment>
<proteinExistence type="predicted"/>
<dbReference type="Proteomes" id="UP000006315">
    <property type="component" value="Unassembled WGS sequence"/>
</dbReference>
<name>K6D5N6_SCHAZ</name>
<evidence type="ECO:0000313" key="2">
    <source>
        <dbReference type="Proteomes" id="UP000006315"/>
    </source>
</evidence>
<organism evidence="1 2">
    <name type="scientific">Schinkia azotoformans LMG 9581</name>
    <dbReference type="NCBI Taxonomy" id="1131731"/>
    <lineage>
        <taxon>Bacteria</taxon>
        <taxon>Bacillati</taxon>
        <taxon>Bacillota</taxon>
        <taxon>Bacilli</taxon>
        <taxon>Bacillales</taxon>
        <taxon>Bacillaceae</taxon>
        <taxon>Calidifontibacillus/Schinkia group</taxon>
        <taxon>Schinkia</taxon>
    </lineage>
</organism>
<evidence type="ECO:0000313" key="1">
    <source>
        <dbReference type="EMBL" id="EKN67837.1"/>
    </source>
</evidence>